<evidence type="ECO:0000313" key="10">
    <source>
        <dbReference type="Proteomes" id="UP000633219"/>
    </source>
</evidence>
<dbReference type="Proteomes" id="UP000633219">
    <property type="component" value="Unassembled WGS sequence"/>
</dbReference>
<keyword evidence="10" id="KW-1185">Reference proteome</keyword>
<dbReference type="InterPro" id="IPR016169">
    <property type="entry name" value="FAD-bd_PCMH_sub2"/>
</dbReference>
<keyword evidence="3" id="KW-1003">Cell membrane</keyword>
<dbReference type="GO" id="GO:0005886">
    <property type="term" value="C:plasma membrane"/>
    <property type="evidence" value="ECO:0007669"/>
    <property type="project" value="UniProtKB-SubCell"/>
</dbReference>
<accession>A0A937CPB1</accession>
<dbReference type="PANTHER" id="PTHR22777:SF32">
    <property type="entry name" value="UPF0053 INNER MEMBRANE PROTEIN YFJD"/>
    <property type="match status" value="1"/>
</dbReference>
<evidence type="ECO:0000256" key="6">
    <source>
        <dbReference type="PROSITE-ProRule" id="PRU00703"/>
    </source>
</evidence>
<keyword evidence="3" id="KW-0472">Membrane</keyword>
<sequence>MGGRAFCGWLVSLFTRNSEKAAPEGNGNERMSSAPRDGSARGNRERPAGWAELDEREIADILIHRTQMRGINAEDPPEVSVRTILGSPFTRMPVWKDSIDNIIGVLHAKDMLRALAEPGATPEKLDIVKIAEKPWFVPDTTSLREQLNAFLKRNTPFAVVVDEYGEVQGIVTIQDILEDVLGDIADERDVGVTGVRKEADGSIVVDGDVTVRDLNRALGWSLPDSEATTIAGLVIHESRSIPEERQAFTFHGKRFTVMKRIKNRITRLRIRPVA</sequence>
<evidence type="ECO:0000313" key="9">
    <source>
        <dbReference type="EMBL" id="MBL0371602.1"/>
    </source>
</evidence>
<name>A0A937CPB1_9HYPH</name>
<dbReference type="GO" id="GO:0050660">
    <property type="term" value="F:flavin adenine dinucleotide binding"/>
    <property type="evidence" value="ECO:0007669"/>
    <property type="project" value="InterPro"/>
</dbReference>
<keyword evidence="4" id="KW-0677">Repeat</keyword>
<evidence type="ECO:0000256" key="2">
    <source>
        <dbReference type="ARBA" id="ARBA00006446"/>
    </source>
</evidence>
<feature type="domain" description="CBS" evidence="8">
    <location>
        <begin position="63"/>
        <end position="121"/>
    </location>
</feature>
<evidence type="ECO:0000256" key="3">
    <source>
        <dbReference type="ARBA" id="ARBA00022475"/>
    </source>
</evidence>
<reference evidence="9" key="1">
    <citation type="submission" date="2021-01" db="EMBL/GenBank/DDBJ databases">
        <title>Rhizobium sp. strain KVB221 16S ribosomal RNA gene Genome sequencing and assembly.</title>
        <authorList>
            <person name="Kang M."/>
        </authorList>
    </citation>
    <scope>NUCLEOTIDE SEQUENCE</scope>
    <source>
        <strain evidence="9">KVB221</strain>
    </source>
</reference>
<comment type="caution">
    <text evidence="9">The sequence shown here is derived from an EMBL/GenBank/DDBJ whole genome shotgun (WGS) entry which is preliminary data.</text>
</comment>
<dbReference type="SMART" id="SM01091">
    <property type="entry name" value="CorC_HlyC"/>
    <property type="match status" value="1"/>
</dbReference>
<dbReference type="SUPFAM" id="SSF54631">
    <property type="entry name" value="CBS-domain pair"/>
    <property type="match status" value="1"/>
</dbReference>
<dbReference type="CDD" id="cd04590">
    <property type="entry name" value="CBS_pair_CorC_HlyC_assoc"/>
    <property type="match status" value="1"/>
</dbReference>
<dbReference type="PROSITE" id="PS51371">
    <property type="entry name" value="CBS"/>
    <property type="match status" value="2"/>
</dbReference>
<protein>
    <submittedName>
        <fullName evidence="9">CBS domain-containing protein</fullName>
    </submittedName>
</protein>
<proteinExistence type="inferred from homology"/>
<organism evidence="9 10">
    <name type="scientific">Rhizobium setariae</name>
    <dbReference type="NCBI Taxonomy" id="2801340"/>
    <lineage>
        <taxon>Bacteria</taxon>
        <taxon>Pseudomonadati</taxon>
        <taxon>Pseudomonadota</taxon>
        <taxon>Alphaproteobacteria</taxon>
        <taxon>Hyphomicrobiales</taxon>
        <taxon>Rhizobiaceae</taxon>
        <taxon>Rhizobium/Agrobacterium group</taxon>
        <taxon>Rhizobium</taxon>
    </lineage>
</organism>
<dbReference type="AlphaFoldDB" id="A0A937CPB1"/>
<dbReference type="InterPro" id="IPR044751">
    <property type="entry name" value="Ion_transp-like_CBS"/>
</dbReference>
<evidence type="ECO:0000259" key="8">
    <source>
        <dbReference type="PROSITE" id="PS51371"/>
    </source>
</evidence>
<evidence type="ECO:0000256" key="7">
    <source>
        <dbReference type="SAM" id="MobiDB-lite"/>
    </source>
</evidence>
<dbReference type="InterPro" id="IPR046342">
    <property type="entry name" value="CBS_dom_sf"/>
</dbReference>
<keyword evidence="5 6" id="KW-0129">CBS domain</keyword>
<evidence type="ECO:0000256" key="5">
    <source>
        <dbReference type="ARBA" id="ARBA00023122"/>
    </source>
</evidence>
<evidence type="ECO:0000256" key="1">
    <source>
        <dbReference type="ARBA" id="ARBA00004651"/>
    </source>
</evidence>
<dbReference type="EMBL" id="JAEQNC010000003">
    <property type="protein sequence ID" value="MBL0371602.1"/>
    <property type="molecule type" value="Genomic_DNA"/>
</dbReference>
<feature type="compositionally biased region" description="Basic and acidic residues" evidence="7">
    <location>
        <begin position="38"/>
        <end position="47"/>
    </location>
</feature>
<comment type="similarity">
    <text evidence="2">Belongs to the UPF0053 family. Hemolysin C subfamily.</text>
</comment>
<dbReference type="PANTHER" id="PTHR22777">
    <property type="entry name" value="HEMOLYSIN-RELATED"/>
    <property type="match status" value="1"/>
</dbReference>
<dbReference type="Pfam" id="PF03471">
    <property type="entry name" value="CorC_HlyC"/>
    <property type="match status" value="1"/>
</dbReference>
<dbReference type="SUPFAM" id="SSF56176">
    <property type="entry name" value="FAD-binding/transporter-associated domain-like"/>
    <property type="match status" value="1"/>
</dbReference>
<dbReference type="Pfam" id="PF00571">
    <property type="entry name" value="CBS"/>
    <property type="match status" value="2"/>
</dbReference>
<dbReference type="InterPro" id="IPR000644">
    <property type="entry name" value="CBS_dom"/>
</dbReference>
<comment type="subcellular location">
    <subcellularLocation>
        <location evidence="1">Cell membrane</location>
        <topology evidence="1">Multi-pass membrane protein</topology>
    </subcellularLocation>
</comment>
<feature type="region of interest" description="Disordered" evidence="7">
    <location>
        <begin position="19"/>
        <end position="50"/>
    </location>
</feature>
<dbReference type="InterPro" id="IPR005170">
    <property type="entry name" value="Transptr-assoc_dom"/>
</dbReference>
<gene>
    <name evidence="9" type="ORF">JJB09_06140</name>
</gene>
<feature type="domain" description="CBS" evidence="8">
    <location>
        <begin position="130"/>
        <end position="190"/>
    </location>
</feature>
<dbReference type="InterPro" id="IPR036318">
    <property type="entry name" value="FAD-bd_PCMH-like_sf"/>
</dbReference>
<dbReference type="Gene3D" id="3.10.580.10">
    <property type="entry name" value="CBS-domain"/>
    <property type="match status" value="1"/>
</dbReference>
<dbReference type="Gene3D" id="3.30.465.10">
    <property type="match status" value="1"/>
</dbReference>
<evidence type="ECO:0000256" key="4">
    <source>
        <dbReference type="ARBA" id="ARBA00022737"/>
    </source>
</evidence>